<dbReference type="GO" id="GO:0008233">
    <property type="term" value="F:peptidase activity"/>
    <property type="evidence" value="ECO:0007669"/>
    <property type="project" value="InterPro"/>
</dbReference>
<dbReference type="InterPro" id="IPR005945">
    <property type="entry name" value="Pro_imino_pep"/>
</dbReference>
<dbReference type="PRINTS" id="PR00793">
    <property type="entry name" value="PROAMNOPTASE"/>
</dbReference>
<keyword evidence="6" id="KW-1185">Reference proteome</keyword>
<evidence type="ECO:0000313" key="5">
    <source>
        <dbReference type="EMBL" id="KAK3271000.1"/>
    </source>
</evidence>
<evidence type="ECO:0000256" key="2">
    <source>
        <dbReference type="ARBA" id="ARBA00022801"/>
    </source>
</evidence>
<evidence type="ECO:0000313" key="6">
    <source>
        <dbReference type="Proteomes" id="UP001190700"/>
    </source>
</evidence>
<reference evidence="5 6" key="1">
    <citation type="journal article" date="2015" name="Genome Biol. Evol.">
        <title>Comparative Genomics of a Bacterivorous Green Alga Reveals Evolutionary Causalities and Consequences of Phago-Mixotrophic Mode of Nutrition.</title>
        <authorList>
            <person name="Burns J.A."/>
            <person name="Paasch A."/>
            <person name="Narechania A."/>
            <person name="Kim E."/>
        </authorList>
    </citation>
    <scope>NUCLEOTIDE SEQUENCE [LARGE SCALE GENOMIC DNA]</scope>
    <source>
        <strain evidence="5 6">PLY_AMNH</strain>
    </source>
</reference>
<dbReference type="NCBIfam" id="TIGR01250">
    <property type="entry name" value="pro_imino_pep_2"/>
    <property type="match status" value="1"/>
</dbReference>
<feature type="domain" description="AB hydrolase-1" evidence="4">
    <location>
        <begin position="132"/>
        <end position="387"/>
    </location>
</feature>
<dbReference type="InterPro" id="IPR029058">
    <property type="entry name" value="AB_hydrolase_fold"/>
</dbReference>
<dbReference type="SUPFAM" id="SSF53474">
    <property type="entry name" value="alpha/beta-Hydrolases"/>
    <property type="match status" value="1"/>
</dbReference>
<organism evidence="5 6">
    <name type="scientific">Cymbomonas tetramitiformis</name>
    <dbReference type="NCBI Taxonomy" id="36881"/>
    <lineage>
        <taxon>Eukaryota</taxon>
        <taxon>Viridiplantae</taxon>
        <taxon>Chlorophyta</taxon>
        <taxon>Pyramimonadophyceae</taxon>
        <taxon>Pyramimonadales</taxon>
        <taxon>Pyramimonadaceae</taxon>
        <taxon>Cymbomonas</taxon>
    </lineage>
</organism>
<comment type="similarity">
    <text evidence="1">Belongs to the peptidase S33 family.</text>
</comment>
<dbReference type="InterPro" id="IPR050266">
    <property type="entry name" value="AB_hydrolase_sf"/>
</dbReference>
<protein>
    <recommendedName>
        <fullName evidence="4">AB hydrolase-1 domain-containing protein</fullName>
    </recommendedName>
</protein>
<evidence type="ECO:0000259" key="4">
    <source>
        <dbReference type="Pfam" id="PF00561"/>
    </source>
</evidence>
<dbReference type="GO" id="GO:0016020">
    <property type="term" value="C:membrane"/>
    <property type="evidence" value="ECO:0007669"/>
    <property type="project" value="TreeGrafter"/>
</dbReference>
<sequence length="404" mass="44521">LAHHSLGLTMSISSKSTTTLQGSWHRRPLATRKKQHRVSKPPECNASKLEFPFEDCSSQSHRPSRREVLQLGVASAFLACIPESANAEALLSCTAITPDWCEPGFKRFSIAVNGLDVACWVYGDLKHSTQLPLVVVHGGPGFPHTYLQPLAQLACDGRPVIFYDQVCVGESECVADLKRDAPWTLTIDYYLAELADVIEYFDLPEKGYHVLGHSWGSVVAQLYALRQPAGLQGLVLAGAISDAQLYKRAQEDFILSTLPPHIQAAIDKAERDQQYDTELYAAIAEGLTSFYTVRTSPKPDCVQSAFDNVNEQIYTAIQGPSEFTIGGKLKNWSITHKLAGIQVPTLLTNGKYDTMQPPVTDAMAEAIPNVQRQLFERSGHMTMVDEPGPYNVAVQDFLSSLELK</sequence>
<dbReference type="Gene3D" id="3.40.50.1820">
    <property type="entry name" value="alpha/beta hydrolase"/>
    <property type="match status" value="1"/>
</dbReference>
<dbReference type="PANTHER" id="PTHR43798">
    <property type="entry name" value="MONOACYLGLYCEROL LIPASE"/>
    <property type="match status" value="1"/>
</dbReference>
<dbReference type="InterPro" id="IPR000073">
    <property type="entry name" value="AB_hydrolase_1"/>
</dbReference>
<comment type="caution">
    <text evidence="5">The sequence shown here is derived from an EMBL/GenBank/DDBJ whole genome shotgun (WGS) entry which is preliminary data.</text>
</comment>
<dbReference type="EMBL" id="LGRX02010078">
    <property type="protein sequence ID" value="KAK3271000.1"/>
    <property type="molecule type" value="Genomic_DNA"/>
</dbReference>
<dbReference type="Proteomes" id="UP001190700">
    <property type="component" value="Unassembled WGS sequence"/>
</dbReference>
<dbReference type="PANTHER" id="PTHR43798:SF33">
    <property type="entry name" value="HYDROLASE, PUTATIVE (AFU_ORTHOLOGUE AFUA_2G14860)-RELATED"/>
    <property type="match status" value="1"/>
</dbReference>
<dbReference type="AlphaFoldDB" id="A0AAE0G3M8"/>
<evidence type="ECO:0000256" key="1">
    <source>
        <dbReference type="ARBA" id="ARBA00010088"/>
    </source>
</evidence>
<accession>A0AAE0G3M8</accession>
<feature type="non-terminal residue" evidence="5">
    <location>
        <position position="1"/>
    </location>
</feature>
<dbReference type="GO" id="GO:0006508">
    <property type="term" value="P:proteolysis"/>
    <property type="evidence" value="ECO:0007669"/>
    <property type="project" value="InterPro"/>
</dbReference>
<gene>
    <name evidence="5" type="ORF">CYMTET_20628</name>
</gene>
<dbReference type="InterPro" id="IPR002410">
    <property type="entry name" value="Peptidase_S33"/>
</dbReference>
<evidence type="ECO:0000256" key="3">
    <source>
        <dbReference type="SAM" id="MobiDB-lite"/>
    </source>
</evidence>
<proteinExistence type="inferred from homology"/>
<feature type="region of interest" description="Disordered" evidence="3">
    <location>
        <begin position="17"/>
        <end position="42"/>
    </location>
</feature>
<dbReference type="Pfam" id="PF00561">
    <property type="entry name" value="Abhydrolase_1"/>
    <property type="match status" value="1"/>
</dbReference>
<keyword evidence="2" id="KW-0378">Hydrolase</keyword>
<name>A0AAE0G3M8_9CHLO</name>
<feature type="compositionally biased region" description="Basic residues" evidence="3">
    <location>
        <begin position="24"/>
        <end position="39"/>
    </location>
</feature>